<sequence length="201" mass="23135">MSLYEGRNEIRYNNSGGKCLLENWVEERATASLEPTDVNSEYTSSAQLHRHGHKGLLTLNVDATAEKQTTVRQSYQLPTYPGVRTRGKKEEIFERMLFSKVGEETHKEFNPPPPAPEFITIKQQDFDKADFKSIKPPATMDHNVSTEQCITFWSTHRNKVHGMSQIKTRDTPFKKNAAFSTPISEYLEQTQPHDQEQYPNM</sequence>
<evidence type="ECO:0008006" key="3">
    <source>
        <dbReference type="Google" id="ProtNLM"/>
    </source>
</evidence>
<evidence type="ECO:0000313" key="2">
    <source>
        <dbReference type="Proteomes" id="UP001642483"/>
    </source>
</evidence>
<gene>
    <name evidence="1" type="ORF">CVLEPA_LOCUS5966</name>
</gene>
<dbReference type="EMBL" id="CAWYQH010000035">
    <property type="protein sequence ID" value="CAK8676500.1"/>
    <property type="molecule type" value="Genomic_DNA"/>
</dbReference>
<reference evidence="1 2" key="1">
    <citation type="submission" date="2024-02" db="EMBL/GenBank/DDBJ databases">
        <authorList>
            <person name="Daric V."/>
            <person name="Darras S."/>
        </authorList>
    </citation>
    <scope>NUCLEOTIDE SEQUENCE [LARGE SCALE GENOMIC DNA]</scope>
</reference>
<comment type="caution">
    <text evidence="1">The sequence shown here is derived from an EMBL/GenBank/DDBJ whole genome shotgun (WGS) entry which is preliminary data.</text>
</comment>
<accession>A0ABP0FDH3</accession>
<evidence type="ECO:0000313" key="1">
    <source>
        <dbReference type="EMBL" id="CAK8676500.1"/>
    </source>
</evidence>
<proteinExistence type="predicted"/>
<keyword evidence="2" id="KW-1185">Reference proteome</keyword>
<dbReference type="PANTHER" id="PTHR15510:SF5">
    <property type="entry name" value="SPERM-ASSOCIATED ANTIGEN 8"/>
    <property type="match status" value="1"/>
</dbReference>
<dbReference type="InterPro" id="IPR026124">
    <property type="entry name" value="Sperm-assoc_Ag8"/>
</dbReference>
<dbReference type="PANTHER" id="PTHR15510">
    <property type="entry name" value="SPERM-ASSOCIATED ANTIGEN 8"/>
    <property type="match status" value="1"/>
</dbReference>
<protein>
    <recommendedName>
        <fullName evidence="3">Sperm-associated antigen 8</fullName>
    </recommendedName>
</protein>
<organism evidence="1 2">
    <name type="scientific">Clavelina lepadiformis</name>
    <name type="common">Light-bulb sea squirt</name>
    <name type="synonym">Ascidia lepadiformis</name>
    <dbReference type="NCBI Taxonomy" id="159417"/>
    <lineage>
        <taxon>Eukaryota</taxon>
        <taxon>Metazoa</taxon>
        <taxon>Chordata</taxon>
        <taxon>Tunicata</taxon>
        <taxon>Ascidiacea</taxon>
        <taxon>Aplousobranchia</taxon>
        <taxon>Clavelinidae</taxon>
        <taxon>Clavelina</taxon>
    </lineage>
</organism>
<dbReference type="Proteomes" id="UP001642483">
    <property type="component" value="Unassembled WGS sequence"/>
</dbReference>
<dbReference type="Pfam" id="PF22584">
    <property type="entry name" value="CFAP143"/>
    <property type="match status" value="1"/>
</dbReference>
<name>A0ABP0FDH3_CLALP</name>